<accession>A0A6P4AYQ0</accession>
<dbReference type="KEGG" id="zju:107428458"/>
<dbReference type="GO" id="GO:0016705">
    <property type="term" value="F:oxidoreductase activity, acting on paired donors, with incorporation or reduction of molecular oxygen"/>
    <property type="evidence" value="ECO:0007669"/>
    <property type="project" value="InterPro"/>
</dbReference>
<gene>
    <name evidence="13" type="primary">LOC107428458</name>
</gene>
<feature type="signal peptide" evidence="11">
    <location>
        <begin position="1"/>
        <end position="22"/>
    </location>
</feature>
<dbReference type="GeneID" id="107428458"/>
<keyword evidence="10" id="KW-1133">Transmembrane helix</keyword>
<feature type="transmembrane region" description="Helical" evidence="10">
    <location>
        <begin position="304"/>
        <end position="325"/>
    </location>
</feature>
<dbReference type="SMR" id="A0A6P4AYQ0"/>
<dbReference type="InterPro" id="IPR036396">
    <property type="entry name" value="Cyt_P450_sf"/>
</dbReference>
<dbReference type="FunCoup" id="A0A6P4AYQ0">
    <property type="interactions" value="1023"/>
</dbReference>
<dbReference type="InParanoid" id="A0A6P4AYQ0"/>
<feature type="binding site" description="axial binding residue" evidence="8">
    <location>
        <position position="450"/>
    </location>
    <ligand>
        <name>heme</name>
        <dbReference type="ChEBI" id="CHEBI:30413"/>
    </ligand>
    <ligandPart>
        <name>Fe</name>
        <dbReference type="ChEBI" id="CHEBI:18248"/>
    </ligandPart>
</feature>
<proteinExistence type="inferred from homology"/>
<dbReference type="InterPro" id="IPR017972">
    <property type="entry name" value="Cyt_P450_CS"/>
</dbReference>
<dbReference type="GO" id="GO:0005506">
    <property type="term" value="F:iron ion binding"/>
    <property type="evidence" value="ECO:0007669"/>
    <property type="project" value="InterPro"/>
</dbReference>
<keyword evidence="6 8" id="KW-0408">Iron</keyword>
<evidence type="ECO:0000256" key="10">
    <source>
        <dbReference type="SAM" id="Phobius"/>
    </source>
</evidence>
<protein>
    <submittedName>
        <fullName evidence="13">Cytochrome P450 71B26-like</fullName>
    </submittedName>
</protein>
<dbReference type="Pfam" id="PF00067">
    <property type="entry name" value="p450"/>
    <property type="match status" value="1"/>
</dbReference>
<dbReference type="Gene3D" id="1.10.630.10">
    <property type="entry name" value="Cytochrome P450"/>
    <property type="match status" value="1"/>
</dbReference>
<dbReference type="PRINTS" id="PR00385">
    <property type="entry name" value="P450"/>
</dbReference>
<feature type="chain" id="PRO_5028311589" evidence="11">
    <location>
        <begin position="23"/>
        <end position="517"/>
    </location>
</feature>
<evidence type="ECO:0000313" key="13">
    <source>
        <dbReference type="RefSeq" id="XP_015894475.1"/>
    </source>
</evidence>
<dbReference type="PANTHER" id="PTHR47955:SF19">
    <property type="entry name" value="CYTOCHROME P450 71A9-LIKE ISOFORM X1"/>
    <property type="match status" value="1"/>
</dbReference>
<evidence type="ECO:0000256" key="8">
    <source>
        <dbReference type="PIRSR" id="PIRSR602401-1"/>
    </source>
</evidence>
<keyword evidence="11" id="KW-0732">Signal</keyword>
<dbReference type="CDD" id="cd11072">
    <property type="entry name" value="CYP71-like"/>
    <property type="match status" value="1"/>
</dbReference>
<keyword evidence="10" id="KW-0812">Transmembrane</keyword>
<keyword evidence="5 9" id="KW-0560">Oxidoreductase</keyword>
<name>A0A6P4AYQ0_ZIZJJ</name>
<evidence type="ECO:0000256" key="7">
    <source>
        <dbReference type="ARBA" id="ARBA00023033"/>
    </source>
</evidence>
<evidence type="ECO:0000256" key="3">
    <source>
        <dbReference type="ARBA" id="ARBA00022617"/>
    </source>
</evidence>
<dbReference type="GO" id="GO:0004497">
    <property type="term" value="F:monooxygenase activity"/>
    <property type="evidence" value="ECO:0007669"/>
    <property type="project" value="UniProtKB-KW"/>
</dbReference>
<keyword evidence="4 8" id="KW-0479">Metal-binding</keyword>
<dbReference type="FunFam" id="1.10.630.10:FF:000011">
    <property type="entry name" value="Cytochrome P450 83B1"/>
    <property type="match status" value="1"/>
</dbReference>
<dbReference type="GO" id="GO:0020037">
    <property type="term" value="F:heme binding"/>
    <property type="evidence" value="ECO:0007669"/>
    <property type="project" value="InterPro"/>
</dbReference>
<sequence>MALDASVLLLFLLLLLPLLCFMKKKPKVDCVQKKNLPPAPPKLPIIGNLHQLGALPHQSLCKLAKKYGPVMFLQLGSVPTLIISSAEAARVVLKTNDLNSCSRPPLAGARILTYNYLDLAFVAYGDYWREMRKICVSELFSAKKVLSYRSIREEQVDSLINSISELSESSSSSTPVNLTEKLFSLTASVILRIAFGTSFQGSGFDRYRFHEVVHDAEAMLASFSATQFIPYVGWIIDRLSGLHQRLGRTFKELDRFFQHVIDNHLSSGRTQQDHEDIIDVLLKFVKEQTGFAAATISHENIKAVLLNVFLGGVDTGAITMIWAMAELAKNPKLMKKAQDEVRDCIGNKGKVGETDIDQLQYLKMIVKETLRLHPPAAFLLPRETISHFKVNGYEVYPKTTIQINAWAIGRDPEYWKNPEEFIPERFNDSPIDFKGQHFEFLPFGSGRRICPGITMATTIVELGLANLLYWFDWKLPDGMKEEDINMEEEAGISLTISKKTALNLVPVKYSEVQQKIA</sequence>
<dbReference type="Proteomes" id="UP001652623">
    <property type="component" value="Chromosome 12"/>
</dbReference>
<evidence type="ECO:0000256" key="5">
    <source>
        <dbReference type="ARBA" id="ARBA00023002"/>
    </source>
</evidence>
<dbReference type="PROSITE" id="PS00086">
    <property type="entry name" value="CYTOCHROME_P450"/>
    <property type="match status" value="1"/>
</dbReference>
<keyword evidence="7 9" id="KW-0503">Monooxygenase</keyword>
<evidence type="ECO:0000256" key="2">
    <source>
        <dbReference type="ARBA" id="ARBA00010617"/>
    </source>
</evidence>
<organism evidence="12 13">
    <name type="scientific">Ziziphus jujuba</name>
    <name type="common">Chinese jujube</name>
    <name type="synonym">Ziziphus sativa</name>
    <dbReference type="NCBI Taxonomy" id="326968"/>
    <lineage>
        <taxon>Eukaryota</taxon>
        <taxon>Viridiplantae</taxon>
        <taxon>Streptophyta</taxon>
        <taxon>Embryophyta</taxon>
        <taxon>Tracheophyta</taxon>
        <taxon>Spermatophyta</taxon>
        <taxon>Magnoliopsida</taxon>
        <taxon>eudicotyledons</taxon>
        <taxon>Gunneridae</taxon>
        <taxon>Pentapetalae</taxon>
        <taxon>rosids</taxon>
        <taxon>fabids</taxon>
        <taxon>Rosales</taxon>
        <taxon>Rhamnaceae</taxon>
        <taxon>Paliureae</taxon>
        <taxon>Ziziphus</taxon>
    </lineage>
</organism>
<dbReference type="PANTHER" id="PTHR47955">
    <property type="entry name" value="CYTOCHROME P450 FAMILY 71 PROTEIN"/>
    <property type="match status" value="1"/>
</dbReference>
<evidence type="ECO:0000256" key="6">
    <source>
        <dbReference type="ARBA" id="ARBA00023004"/>
    </source>
</evidence>
<dbReference type="InterPro" id="IPR001128">
    <property type="entry name" value="Cyt_P450"/>
</dbReference>
<keyword evidence="10" id="KW-0472">Membrane</keyword>
<evidence type="ECO:0000256" key="11">
    <source>
        <dbReference type="SAM" id="SignalP"/>
    </source>
</evidence>
<comment type="similarity">
    <text evidence="2 9">Belongs to the cytochrome P450 family.</text>
</comment>
<evidence type="ECO:0000256" key="4">
    <source>
        <dbReference type="ARBA" id="ARBA00022723"/>
    </source>
</evidence>
<evidence type="ECO:0000313" key="12">
    <source>
        <dbReference type="Proteomes" id="UP001652623"/>
    </source>
</evidence>
<comment type="cofactor">
    <cofactor evidence="1 8">
        <name>heme</name>
        <dbReference type="ChEBI" id="CHEBI:30413"/>
    </cofactor>
</comment>
<evidence type="ECO:0000256" key="9">
    <source>
        <dbReference type="RuleBase" id="RU000461"/>
    </source>
</evidence>
<keyword evidence="12" id="KW-1185">Reference proteome</keyword>
<dbReference type="SUPFAM" id="SSF48264">
    <property type="entry name" value="Cytochrome P450"/>
    <property type="match status" value="1"/>
</dbReference>
<dbReference type="RefSeq" id="XP_015894475.1">
    <property type="nucleotide sequence ID" value="XM_016038989.4"/>
</dbReference>
<dbReference type="AlphaFoldDB" id="A0A6P4AYQ0"/>
<reference evidence="13" key="1">
    <citation type="submission" date="2025-08" db="UniProtKB">
        <authorList>
            <consortium name="RefSeq"/>
        </authorList>
    </citation>
    <scope>IDENTIFICATION</scope>
    <source>
        <tissue evidence="13">Seedling</tissue>
    </source>
</reference>
<keyword evidence="3 8" id="KW-0349">Heme</keyword>
<dbReference type="PRINTS" id="PR00463">
    <property type="entry name" value="EP450I"/>
</dbReference>
<dbReference type="InterPro" id="IPR002401">
    <property type="entry name" value="Cyt_P450_E_grp-I"/>
</dbReference>
<evidence type="ECO:0000256" key="1">
    <source>
        <dbReference type="ARBA" id="ARBA00001971"/>
    </source>
</evidence>